<proteinExistence type="predicted"/>
<reference evidence="1 2" key="1">
    <citation type="submission" date="2016-10" db="EMBL/GenBank/DDBJ databases">
        <title>Pseudomonas lactis sp. nov. and Pseudomonas paralactis sp. nov., isolated from bovine raw milk.</title>
        <authorList>
            <person name="Von Neubeck M."/>
            <person name="Huptas C."/>
            <person name="Glueck C."/>
            <person name="Krewinkel M."/>
            <person name="Stoeckel M."/>
            <person name="Stressler T."/>
            <person name="Fischer L."/>
            <person name="Hinrichs J."/>
            <person name="Scherer S."/>
            <person name="Wenning M."/>
        </authorList>
    </citation>
    <scope>NUCLEOTIDE SEQUENCE [LARGE SCALE GENOMIC DNA]</scope>
    <source>
        <strain evidence="1 2">DSM 17516</strain>
    </source>
</reference>
<protein>
    <submittedName>
        <fullName evidence="1">Uncharacterized protein</fullName>
    </submittedName>
</protein>
<dbReference type="Proteomes" id="UP000189295">
    <property type="component" value="Unassembled WGS sequence"/>
</dbReference>
<dbReference type="OrthoDB" id="791936at2"/>
<dbReference type="AlphaFoldDB" id="A0A1V2JXE5"/>
<evidence type="ECO:0000313" key="2">
    <source>
        <dbReference type="Proteomes" id="UP000189295"/>
    </source>
</evidence>
<gene>
    <name evidence="1" type="ORF">BLL36_27910</name>
</gene>
<comment type="caution">
    <text evidence="1">The sequence shown here is derived from an EMBL/GenBank/DDBJ whole genome shotgun (WGS) entry which is preliminary data.</text>
</comment>
<sequence length="732" mass="81428">MERFYSWRHLKHCTTHGSIEALVLCYKRCQLTEGNVYTDVETALKSDANLPDCVYIVGSTEQCNTFKAAWDPANLHLQTMIKRGMKAGFDFVKQYTFVEWDGTNFNQHALGAHTGPYNVDLKLLITRGVNSLIEKNSAIHQAPSGHVFKHPSQRRNKVFIQAREIASGEAELYVVAYLITLCHGQALQGSTKVFIDTMGIYAYVKCALALCRSEAEIVSFHSYDELEKINPPSDPYFCIVSASTSGSMAKKMASSVWDPQRIATIVDVTSQGRAGDVMVALDNMGVAFPDLKVSDGTLIEIIGENFSSKAKPPRPVVLGQPHTPKALADFHQFFGFSIHPFNTRVGTKSKLLQLDVIELLEHAEFKKWLDAEIDWSFPLTVSHVIHADDEASKALAVIVVARLRTRLAAGSSITVLPYHELEKDNCKDATGVVIVSTVARDGGVLREISRDLRSYIKAYIPRHFLSPIGIPQTNASWNQLRMFLVRNPTTREYGFSNWIQLPLGEDSNDNSWHRLIETHKAHSEQNIHDLGLEHLPNTSNILPSLDLAGKAALSAFRGFLLSPRGNPLRLSEGFLFFGNKTEIARRYADVEPSMVHLTMAAVLQNAREHKDHERRLCPNGYESVVLAPECFLRFNEAILQACMLRACHPAELDYSSSPELSKVMKELLVKVFARSDKDFGDAALEFAAAIAVGSLRLAKTDMETLLDDALKQHAGNTSELLGMLVLAKQANH</sequence>
<accession>A0A1V2JXE5</accession>
<dbReference type="RefSeq" id="WP_076954939.1">
    <property type="nucleotide sequence ID" value="NZ_MNPW01000021.1"/>
</dbReference>
<organism evidence="1 2">
    <name type="scientific">Pseudomonas cedrina subsp. cedrina</name>
    <dbReference type="NCBI Taxonomy" id="76762"/>
    <lineage>
        <taxon>Bacteria</taxon>
        <taxon>Pseudomonadati</taxon>
        <taxon>Pseudomonadota</taxon>
        <taxon>Gammaproteobacteria</taxon>
        <taxon>Pseudomonadales</taxon>
        <taxon>Pseudomonadaceae</taxon>
        <taxon>Pseudomonas</taxon>
    </lineage>
</organism>
<dbReference type="EMBL" id="MNPW01000021">
    <property type="protein sequence ID" value="ONH49824.1"/>
    <property type="molecule type" value="Genomic_DNA"/>
</dbReference>
<evidence type="ECO:0000313" key="1">
    <source>
        <dbReference type="EMBL" id="ONH49824.1"/>
    </source>
</evidence>
<name>A0A1V2JXE5_PSECE</name>